<dbReference type="Proteomes" id="UP000615234">
    <property type="component" value="Unassembled WGS sequence"/>
</dbReference>
<dbReference type="EMBL" id="JACOOX010000003">
    <property type="protein sequence ID" value="MBC5662371.1"/>
    <property type="molecule type" value="Genomic_DNA"/>
</dbReference>
<proteinExistence type="inferred from homology"/>
<dbReference type="GO" id="GO:0003676">
    <property type="term" value="F:nucleic acid binding"/>
    <property type="evidence" value="ECO:0007669"/>
    <property type="project" value="InterPro"/>
</dbReference>
<dbReference type="InterPro" id="IPR003509">
    <property type="entry name" value="UPF0102_YraN-like"/>
</dbReference>
<dbReference type="SUPFAM" id="SSF52980">
    <property type="entry name" value="Restriction endonuclease-like"/>
    <property type="match status" value="1"/>
</dbReference>
<accession>A0A8I0AK53</accession>
<dbReference type="NCBIfam" id="TIGR00252">
    <property type="entry name" value="YraN family protein"/>
    <property type="match status" value="1"/>
</dbReference>
<evidence type="ECO:0000256" key="2">
    <source>
        <dbReference type="HAMAP-Rule" id="MF_00048"/>
    </source>
</evidence>
<dbReference type="InterPro" id="IPR011856">
    <property type="entry name" value="tRNA_endonuc-like_dom_sf"/>
</dbReference>
<gene>
    <name evidence="3" type="ORF">H8S09_05600</name>
</gene>
<evidence type="ECO:0000256" key="1">
    <source>
        <dbReference type="ARBA" id="ARBA00006738"/>
    </source>
</evidence>
<dbReference type="CDD" id="cd20736">
    <property type="entry name" value="PoNe_Nuclease"/>
    <property type="match status" value="1"/>
</dbReference>
<dbReference type="PANTHER" id="PTHR34039">
    <property type="entry name" value="UPF0102 PROTEIN YRAN"/>
    <property type="match status" value="1"/>
</dbReference>
<evidence type="ECO:0000313" key="3">
    <source>
        <dbReference type="EMBL" id="MBC5662371.1"/>
    </source>
</evidence>
<dbReference type="InterPro" id="IPR011335">
    <property type="entry name" value="Restrct_endonuc-II-like"/>
</dbReference>
<dbReference type="PANTHER" id="PTHR34039:SF1">
    <property type="entry name" value="UPF0102 PROTEIN YRAN"/>
    <property type="match status" value="1"/>
</dbReference>
<organism evidence="3 4">
    <name type="scientific">Coprococcus hominis</name>
    <name type="common">ex Liu et al. 2022</name>
    <dbReference type="NCBI Taxonomy" id="2763039"/>
    <lineage>
        <taxon>Bacteria</taxon>
        <taxon>Bacillati</taxon>
        <taxon>Bacillota</taxon>
        <taxon>Clostridia</taxon>
        <taxon>Lachnospirales</taxon>
        <taxon>Lachnospiraceae</taxon>
        <taxon>Coprococcus</taxon>
    </lineage>
</organism>
<comment type="similarity">
    <text evidence="1 2">Belongs to the UPF0102 family.</text>
</comment>
<dbReference type="Pfam" id="PF02021">
    <property type="entry name" value="UPF0102"/>
    <property type="match status" value="1"/>
</dbReference>
<reference evidence="3 4" key="1">
    <citation type="submission" date="2020-08" db="EMBL/GenBank/DDBJ databases">
        <title>Genome public.</title>
        <authorList>
            <person name="Liu C."/>
            <person name="Sun Q."/>
        </authorList>
    </citation>
    <scope>NUCLEOTIDE SEQUENCE [LARGE SCALE GENOMIC DNA]</scope>
    <source>
        <strain evidence="3 4">NSJ-10</strain>
    </source>
</reference>
<keyword evidence="4" id="KW-1185">Reference proteome</keyword>
<name>A0A8I0AK53_9FIRM</name>
<sequence>MAASYLKDAGYRILARNYRVASGEIDLIVSKDGYLIFVEVKYRSNSRYGSPEAAVTPVKQRQISRVALYYMKRYGYDPYNTPVRFDVVAVAENEIHHMKDAFPYQGYY</sequence>
<dbReference type="NCBIfam" id="NF009150">
    <property type="entry name" value="PRK12497.1-3"/>
    <property type="match status" value="1"/>
</dbReference>
<evidence type="ECO:0000313" key="4">
    <source>
        <dbReference type="Proteomes" id="UP000615234"/>
    </source>
</evidence>
<protein>
    <recommendedName>
        <fullName evidence="2">UPF0102 protein H8S09_05600</fullName>
    </recommendedName>
</protein>
<comment type="caution">
    <text evidence="3">The sequence shown here is derived from an EMBL/GenBank/DDBJ whole genome shotgun (WGS) entry which is preliminary data.</text>
</comment>
<dbReference type="Gene3D" id="3.40.1350.10">
    <property type="match status" value="1"/>
</dbReference>
<dbReference type="AlphaFoldDB" id="A0A8I0AK53"/>
<dbReference type="HAMAP" id="MF_00048">
    <property type="entry name" value="UPF0102"/>
    <property type="match status" value="1"/>
</dbReference>